<evidence type="ECO:0000313" key="3">
    <source>
        <dbReference type="Proteomes" id="UP000401717"/>
    </source>
</evidence>
<dbReference type="Proteomes" id="UP000401717">
    <property type="component" value="Unassembled WGS sequence"/>
</dbReference>
<dbReference type="EMBL" id="BPQI01000075">
    <property type="protein sequence ID" value="GJD56833.1"/>
    <property type="molecule type" value="Genomic_DNA"/>
</dbReference>
<protein>
    <submittedName>
        <fullName evidence="2">Uncharacterized protein</fullName>
    </submittedName>
</protein>
<reference evidence="2 3" key="1">
    <citation type="submission" date="2019-06" db="EMBL/GenBank/DDBJ databases">
        <authorList>
            <person name="Rodrigo-Torres L."/>
            <person name="Arahal R. D."/>
            <person name="Lucena T."/>
        </authorList>
    </citation>
    <scope>NUCLEOTIDE SEQUENCE [LARGE SCALE GENOMIC DNA]</scope>
    <source>
        <strain evidence="2 3">SW08-7</strain>
    </source>
</reference>
<gene>
    <name evidence="1" type="ORF">IFDJLNFL_2730</name>
    <name evidence="2" type="ORF">MTDSW087_05473</name>
</gene>
<organism evidence="2 3">
    <name type="scientific">Methylobacterium dankookense</name>
    <dbReference type="NCBI Taxonomy" id="560405"/>
    <lineage>
        <taxon>Bacteria</taxon>
        <taxon>Pseudomonadati</taxon>
        <taxon>Pseudomonadota</taxon>
        <taxon>Alphaproteobacteria</taxon>
        <taxon>Hyphomicrobiales</taxon>
        <taxon>Methylobacteriaceae</taxon>
        <taxon>Methylobacterium</taxon>
    </lineage>
</organism>
<name>A0A564G6Z7_9HYPH</name>
<reference evidence="1" key="3">
    <citation type="submission" date="2021-08" db="EMBL/GenBank/DDBJ databases">
        <authorList>
            <person name="Tani A."/>
            <person name="Ola A."/>
            <person name="Ogura Y."/>
            <person name="Katsura K."/>
            <person name="Hayashi T."/>
        </authorList>
    </citation>
    <scope>NUCLEOTIDE SEQUENCE</scope>
    <source>
        <strain evidence="1">DSM 22415</strain>
    </source>
</reference>
<proteinExistence type="predicted"/>
<keyword evidence="4" id="KW-1185">Reference proteome</keyword>
<dbReference type="AlphaFoldDB" id="A0A564G6Z7"/>
<dbReference type="EMBL" id="CABFVH010000067">
    <property type="protein sequence ID" value="VUF15728.1"/>
    <property type="molecule type" value="Genomic_DNA"/>
</dbReference>
<evidence type="ECO:0000313" key="2">
    <source>
        <dbReference type="EMBL" id="VUF15728.1"/>
    </source>
</evidence>
<evidence type="ECO:0000313" key="4">
    <source>
        <dbReference type="Proteomes" id="UP001055303"/>
    </source>
</evidence>
<reference evidence="1" key="2">
    <citation type="journal article" date="2021" name="Front. Microbiol.">
        <title>Comprehensive Comparative Genomics and Phenotyping of Methylobacterium Species.</title>
        <authorList>
            <person name="Alessa O."/>
            <person name="Ogura Y."/>
            <person name="Fujitani Y."/>
            <person name="Takami H."/>
            <person name="Hayashi T."/>
            <person name="Sahin N."/>
            <person name="Tani A."/>
        </authorList>
    </citation>
    <scope>NUCLEOTIDE SEQUENCE</scope>
    <source>
        <strain evidence="1">DSM 22415</strain>
    </source>
</reference>
<accession>A0A564G6Z7</accession>
<dbReference type="RefSeq" id="WP_186384020.1">
    <property type="nucleotide sequence ID" value="NZ_BPQI01000075.1"/>
</dbReference>
<evidence type="ECO:0000313" key="1">
    <source>
        <dbReference type="EMBL" id="GJD56833.1"/>
    </source>
</evidence>
<sequence>MPVNRVAIREAAPPREIWQSIPIECYVSAALVILAAGLKLCGVMP</sequence>
<dbReference type="Proteomes" id="UP001055303">
    <property type="component" value="Unassembled WGS sequence"/>
</dbReference>